<feature type="transmembrane region" description="Helical" evidence="1">
    <location>
        <begin position="190"/>
        <end position="210"/>
    </location>
</feature>
<organism evidence="2 3">
    <name type="scientific">Haloplanus salinus</name>
    <dbReference type="NCBI Taxonomy" id="1126245"/>
    <lineage>
        <taxon>Archaea</taxon>
        <taxon>Methanobacteriati</taxon>
        <taxon>Methanobacteriota</taxon>
        <taxon>Stenosarchaea group</taxon>
        <taxon>Halobacteria</taxon>
        <taxon>Halobacteriales</taxon>
        <taxon>Haloferacaceae</taxon>
        <taxon>Haloplanus</taxon>
    </lineage>
</organism>
<dbReference type="EMBL" id="QPHM01000001">
    <property type="protein sequence ID" value="RCU48526.1"/>
    <property type="molecule type" value="Genomic_DNA"/>
</dbReference>
<dbReference type="PANTHER" id="PTHR39419:SF1">
    <property type="entry name" value="SLL0814 PROTEIN"/>
    <property type="match status" value="1"/>
</dbReference>
<proteinExistence type="predicted"/>
<dbReference type="Pfam" id="PF04240">
    <property type="entry name" value="Caroten_synth"/>
    <property type="match status" value="1"/>
</dbReference>
<sequence>MQPIYLAFTGVMVLASLGCLWDAVGDREGLTLYVTAVVYGLILEKLVIVAFGAYTYPAEAYLFDTLGVPLAIAFGWSAVIYAGTTTARAYGVPLPSLPGFVALYALHIDLSMDAIAIRVPFWTWTPPGPWFGVPLGNFFGWFAVAFCFAGWFELLRRRVSSPLALGGGTLVGALATLLVALELWTTFVESVALGAGVLLGLGLLATLALVRWSPTFADRPAWSAVAATLLFHGFFIGIFLLTGTYRTLPVLGVVSVAALGVGVAVHALPERVETLTRRRRTRS</sequence>
<comment type="caution">
    <text evidence="2">The sequence shown here is derived from an EMBL/GenBank/DDBJ whole genome shotgun (WGS) entry which is preliminary data.</text>
</comment>
<gene>
    <name evidence="2" type="ORF">DU504_15175</name>
</gene>
<feature type="transmembrane region" description="Helical" evidence="1">
    <location>
        <begin position="89"/>
        <end position="108"/>
    </location>
</feature>
<feature type="transmembrane region" description="Helical" evidence="1">
    <location>
        <begin position="248"/>
        <end position="269"/>
    </location>
</feature>
<reference evidence="2 3" key="1">
    <citation type="submission" date="2018-07" db="EMBL/GenBank/DDBJ databases">
        <title>Genome sequences of Haloplanus salinus JCM 18368T.</title>
        <authorList>
            <person name="Kim Y.B."/>
            <person name="Roh S.W."/>
        </authorList>
    </citation>
    <scope>NUCLEOTIDE SEQUENCE [LARGE SCALE GENOMIC DNA]</scope>
    <source>
        <strain evidence="2 3">JCM 18368</strain>
    </source>
</reference>
<feature type="transmembrane region" description="Helical" evidence="1">
    <location>
        <begin position="222"/>
        <end position="242"/>
    </location>
</feature>
<dbReference type="PANTHER" id="PTHR39419">
    <property type="entry name" value="SLL0814 PROTEIN"/>
    <property type="match status" value="1"/>
</dbReference>
<feature type="transmembrane region" description="Helical" evidence="1">
    <location>
        <begin position="163"/>
        <end position="184"/>
    </location>
</feature>
<keyword evidence="1" id="KW-0472">Membrane</keyword>
<keyword evidence="1" id="KW-1133">Transmembrane helix</keyword>
<dbReference type="AlphaFoldDB" id="A0A368NEA1"/>
<dbReference type="InterPro" id="IPR007354">
    <property type="entry name" value="CruF-like"/>
</dbReference>
<name>A0A368NEA1_9EURY</name>
<keyword evidence="3" id="KW-1185">Reference proteome</keyword>
<dbReference type="RefSeq" id="WP_114450158.1">
    <property type="nucleotide sequence ID" value="NZ_QPHM01000001.1"/>
</dbReference>
<feature type="transmembrane region" description="Helical" evidence="1">
    <location>
        <begin position="60"/>
        <end position="82"/>
    </location>
</feature>
<keyword evidence="1" id="KW-0812">Transmembrane</keyword>
<dbReference type="OrthoDB" id="306256at2157"/>
<feature type="transmembrane region" description="Helical" evidence="1">
    <location>
        <begin position="31"/>
        <end position="54"/>
    </location>
</feature>
<accession>A0A368NEA1</accession>
<feature type="transmembrane region" description="Helical" evidence="1">
    <location>
        <begin position="6"/>
        <end position="24"/>
    </location>
</feature>
<evidence type="ECO:0000313" key="2">
    <source>
        <dbReference type="EMBL" id="RCU48526.1"/>
    </source>
</evidence>
<evidence type="ECO:0000256" key="1">
    <source>
        <dbReference type="SAM" id="Phobius"/>
    </source>
</evidence>
<protein>
    <submittedName>
        <fullName evidence="2">Carotenoid biosynthesis protein</fullName>
    </submittedName>
</protein>
<evidence type="ECO:0000313" key="3">
    <source>
        <dbReference type="Proteomes" id="UP000252189"/>
    </source>
</evidence>
<feature type="transmembrane region" description="Helical" evidence="1">
    <location>
        <begin position="128"/>
        <end position="151"/>
    </location>
</feature>
<dbReference type="Proteomes" id="UP000252189">
    <property type="component" value="Unassembled WGS sequence"/>
</dbReference>